<keyword evidence="4 7" id="KW-0863">Zinc-finger</keyword>
<keyword evidence="2" id="KW-0479">Metal-binding</keyword>
<feature type="compositionally biased region" description="Basic residues" evidence="8">
    <location>
        <begin position="179"/>
        <end position="191"/>
    </location>
</feature>
<name>A0ABR4NIP2_9FUNG</name>
<dbReference type="InterPro" id="IPR013087">
    <property type="entry name" value="Znf_C2H2_type"/>
</dbReference>
<gene>
    <name evidence="10" type="ORF">HK105_200977</name>
</gene>
<feature type="region of interest" description="Disordered" evidence="8">
    <location>
        <begin position="115"/>
        <end position="225"/>
    </location>
</feature>
<feature type="domain" description="C2H2-type" evidence="9">
    <location>
        <begin position="64"/>
        <end position="89"/>
    </location>
</feature>
<comment type="caution">
    <text evidence="10">The sequence shown here is derived from an EMBL/GenBank/DDBJ whole genome shotgun (WGS) entry which is preliminary data.</text>
</comment>
<dbReference type="PROSITE" id="PS50157">
    <property type="entry name" value="ZINC_FINGER_C2H2_2"/>
    <property type="match status" value="2"/>
</dbReference>
<dbReference type="SUPFAM" id="SSF57667">
    <property type="entry name" value="beta-beta-alpha zinc fingers"/>
    <property type="match status" value="1"/>
</dbReference>
<evidence type="ECO:0000256" key="8">
    <source>
        <dbReference type="SAM" id="MobiDB-lite"/>
    </source>
</evidence>
<dbReference type="Gene3D" id="3.30.160.60">
    <property type="entry name" value="Classic Zinc Finger"/>
    <property type="match status" value="2"/>
</dbReference>
<feature type="domain" description="C2H2-type" evidence="9">
    <location>
        <begin position="36"/>
        <end position="63"/>
    </location>
</feature>
<dbReference type="PANTHER" id="PTHR24388:SF54">
    <property type="entry name" value="PROTEIN ESCARGOT"/>
    <property type="match status" value="1"/>
</dbReference>
<evidence type="ECO:0000256" key="6">
    <source>
        <dbReference type="ARBA" id="ARBA00023242"/>
    </source>
</evidence>
<evidence type="ECO:0000313" key="11">
    <source>
        <dbReference type="Proteomes" id="UP001527925"/>
    </source>
</evidence>
<reference evidence="10 11" key="1">
    <citation type="submission" date="2023-09" db="EMBL/GenBank/DDBJ databases">
        <title>Pangenome analysis of Batrachochytrium dendrobatidis and related Chytrids.</title>
        <authorList>
            <person name="Yacoub M.N."/>
            <person name="Stajich J.E."/>
            <person name="James T.Y."/>
        </authorList>
    </citation>
    <scope>NUCLEOTIDE SEQUENCE [LARGE SCALE GENOMIC DNA]</scope>
    <source>
        <strain evidence="10 11">JEL0888</strain>
    </source>
</reference>
<organism evidence="10 11">
    <name type="scientific">Polyrhizophydium stewartii</name>
    <dbReference type="NCBI Taxonomy" id="2732419"/>
    <lineage>
        <taxon>Eukaryota</taxon>
        <taxon>Fungi</taxon>
        <taxon>Fungi incertae sedis</taxon>
        <taxon>Chytridiomycota</taxon>
        <taxon>Chytridiomycota incertae sedis</taxon>
        <taxon>Chytridiomycetes</taxon>
        <taxon>Rhizophydiales</taxon>
        <taxon>Rhizophydiales incertae sedis</taxon>
        <taxon>Polyrhizophydium</taxon>
    </lineage>
</organism>
<dbReference type="EMBL" id="JADGIZ020000003">
    <property type="protein sequence ID" value="KAL2919334.1"/>
    <property type="molecule type" value="Genomic_DNA"/>
</dbReference>
<evidence type="ECO:0000256" key="5">
    <source>
        <dbReference type="ARBA" id="ARBA00022833"/>
    </source>
</evidence>
<sequence>MAAAAGEEPSAASSAAPAASAGHYAAFTPKTEARRFPCDICGKAFTRKYNLEAHVLSHNNVKPFTCTYDGCGEMFVRKYDLNRHIVSVHERALFGPCPFCGRSYSRSDSYRKHVRLEERTQATGLRIRRRSRTAGDASSSSSEAGDPPAHDGGHGLEHATSPGSPASHGSHGSFDHHHQNQNHHIHRQQHQHQHEHQHQHQLDEHDDRMDHDAHERAADGGYDLEPRHALRAGMDLDQDRGIHAEANRLAVAVSS</sequence>
<evidence type="ECO:0000256" key="1">
    <source>
        <dbReference type="ARBA" id="ARBA00004123"/>
    </source>
</evidence>
<keyword evidence="5" id="KW-0862">Zinc</keyword>
<protein>
    <recommendedName>
        <fullName evidence="9">C2H2-type domain-containing protein</fullName>
    </recommendedName>
</protein>
<dbReference type="PROSITE" id="PS00028">
    <property type="entry name" value="ZINC_FINGER_C2H2_1"/>
    <property type="match status" value="2"/>
</dbReference>
<dbReference type="PANTHER" id="PTHR24388">
    <property type="entry name" value="ZINC FINGER PROTEIN"/>
    <property type="match status" value="1"/>
</dbReference>
<keyword evidence="11" id="KW-1185">Reference proteome</keyword>
<dbReference type="SMART" id="SM00355">
    <property type="entry name" value="ZnF_C2H2"/>
    <property type="match status" value="3"/>
</dbReference>
<feature type="compositionally biased region" description="Low complexity" evidence="8">
    <location>
        <begin position="134"/>
        <end position="147"/>
    </location>
</feature>
<keyword evidence="3" id="KW-0677">Repeat</keyword>
<dbReference type="InterPro" id="IPR050527">
    <property type="entry name" value="Snail/Krueppel_Znf"/>
</dbReference>
<feature type="compositionally biased region" description="Basic and acidic residues" evidence="8">
    <location>
        <begin position="192"/>
        <end position="225"/>
    </location>
</feature>
<evidence type="ECO:0000256" key="3">
    <source>
        <dbReference type="ARBA" id="ARBA00022737"/>
    </source>
</evidence>
<evidence type="ECO:0000256" key="4">
    <source>
        <dbReference type="ARBA" id="ARBA00022771"/>
    </source>
</evidence>
<evidence type="ECO:0000256" key="2">
    <source>
        <dbReference type="ARBA" id="ARBA00022723"/>
    </source>
</evidence>
<accession>A0ABR4NIP2</accession>
<evidence type="ECO:0000256" key="7">
    <source>
        <dbReference type="PROSITE-ProRule" id="PRU00042"/>
    </source>
</evidence>
<comment type="subcellular location">
    <subcellularLocation>
        <location evidence="1">Nucleus</location>
    </subcellularLocation>
</comment>
<keyword evidence="6" id="KW-0539">Nucleus</keyword>
<dbReference type="InterPro" id="IPR036236">
    <property type="entry name" value="Znf_C2H2_sf"/>
</dbReference>
<evidence type="ECO:0000313" key="10">
    <source>
        <dbReference type="EMBL" id="KAL2919334.1"/>
    </source>
</evidence>
<evidence type="ECO:0000259" key="9">
    <source>
        <dbReference type="PROSITE" id="PS50157"/>
    </source>
</evidence>
<dbReference type="Proteomes" id="UP001527925">
    <property type="component" value="Unassembled WGS sequence"/>
</dbReference>
<feature type="compositionally biased region" description="Basic and acidic residues" evidence="8">
    <location>
        <begin position="148"/>
        <end position="157"/>
    </location>
</feature>
<proteinExistence type="predicted"/>
<feature type="compositionally biased region" description="Low complexity" evidence="8">
    <location>
        <begin position="161"/>
        <end position="172"/>
    </location>
</feature>
<dbReference type="Pfam" id="PF00096">
    <property type="entry name" value="zf-C2H2"/>
    <property type="match status" value="3"/>
</dbReference>